<accession>A0AAE7BHU7</accession>
<evidence type="ECO:0000256" key="12">
    <source>
        <dbReference type="ARBA" id="ARBA00023012"/>
    </source>
</evidence>
<dbReference type="InterPro" id="IPR033479">
    <property type="entry name" value="dCache_1"/>
</dbReference>
<dbReference type="InterPro" id="IPR036890">
    <property type="entry name" value="HATPase_C_sf"/>
</dbReference>
<dbReference type="PROSITE" id="PS50109">
    <property type="entry name" value="HIS_KIN"/>
    <property type="match status" value="1"/>
</dbReference>
<feature type="domain" description="Histidine kinase" evidence="15">
    <location>
        <begin position="484"/>
        <end position="708"/>
    </location>
</feature>
<dbReference type="Pfam" id="PF02743">
    <property type="entry name" value="dCache_1"/>
    <property type="match status" value="1"/>
</dbReference>
<dbReference type="Gene3D" id="1.10.287.130">
    <property type="match status" value="1"/>
</dbReference>
<dbReference type="RefSeq" id="WP_129011207.1">
    <property type="nucleotide sequence ID" value="NZ_CP053835.1"/>
</dbReference>
<keyword evidence="8" id="KW-0547">Nucleotide-binding</keyword>
<dbReference type="EMBL" id="CP053835">
    <property type="protein sequence ID" value="QKF78164.1"/>
    <property type="molecule type" value="Genomic_DNA"/>
</dbReference>
<evidence type="ECO:0000256" key="8">
    <source>
        <dbReference type="ARBA" id="ARBA00022741"/>
    </source>
</evidence>
<dbReference type="Pfam" id="PF00512">
    <property type="entry name" value="HisKA"/>
    <property type="match status" value="1"/>
</dbReference>
<dbReference type="SUPFAM" id="SSF55785">
    <property type="entry name" value="PYP-like sensor domain (PAS domain)"/>
    <property type="match status" value="1"/>
</dbReference>
<evidence type="ECO:0000256" key="3">
    <source>
        <dbReference type="ARBA" id="ARBA00012438"/>
    </source>
</evidence>
<dbReference type="Proteomes" id="UP000503313">
    <property type="component" value="Chromosome"/>
</dbReference>
<dbReference type="Gene3D" id="3.30.450.20">
    <property type="entry name" value="PAS domain"/>
    <property type="match status" value="3"/>
</dbReference>
<evidence type="ECO:0000259" key="15">
    <source>
        <dbReference type="PROSITE" id="PS50109"/>
    </source>
</evidence>
<evidence type="ECO:0000256" key="2">
    <source>
        <dbReference type="ARBA" id="ARBA00004651"/>
    </source>
</evidence>
<sequence>MKKEISLKKHIQNILISFSIFITIAISLLSIINFYFSKLTIIEHNQKQILFQIESEVKKFLTQIYNISLYIKNNYKDNNSLLKNIVETNTNISSILVLDDSGVIKDFYATTNLNIYKGFDYSKQNYFLGLKKGKSDYWSNVFLSTVDEEPAISYSFKFDNKVVVLMIRLKEISEFISRFKNQNDTHMVKIFDENGILVLNPNNPDLVLQRFNEKTKEVFTKLIDKLPSYYFTIFNSSLNNENLYGTYTTIEKTDWKIVVSESYDLILKSLSGIVLVMFLSMLIFILLAISLSLKISKRIFNSFDELQKTTTNISNGNYDINIKDSYYNEFNLLLNSFNKMKIEIDKREESLEASLDSFKSLFNSTMEIMIIHDKGICVDANNVAIKFLQLNNKDELLGKNLLEFVDENYKELLIKNYVKNTLPYEFEIVINNQKFTCLGQGKFLKLNGRVVKLSTLIDITELKDKDKLLSQQSKMAAMGEMIENIAHQWRQPLSLISTCASGIKFEKEFNKTISDERLVESLNLIVDNTQYLSKTIDDFRNFFKADKNIENYCVNKSINKVLNLLKSSIENHNIKIETKNIENLIINGYPNEFLQVIINILNNSKDALLNQDKNKRFIDINTYIKNKKCFVEISDNGGGLEDEVISKVFEPYFTTKHKSQGTGIGLYMSHQIIVEHMKGGIDIKNMDFIKNDEVYKGCMVILEIPINEKYNLDFHI</sequence>
<dbReference type="AlphaFoldDB" id="A0AAE7BHU7"/>
<keyword evidence="7 14" id="KW-0812">Transmembrane</keyword>
<keyword evidence="12" id="KW-0902">Two-component regulatory system</keyword>
<keyword evidence="10" id="KW-0067">ATP-binding</keyword>
<dbReference type="InterPro" id="IPR035965">
    <property type="entry name" value="PAS-like_dom_sf"/>
</dbReference>
<evidence type="ECO:0000256" key="7">
    <source>
        <dbReference type="ARBA" id="ARBA00022692"/>
    </source>
</evidence>
<evidence type="ECO:0000256" key="1">
    <source>
        <dbReference type="ARBA" id="ARBA00000085"/>
    </source>
</evidence>
<dbReference type="InterPro" id="IPR050398">
    <property type="entry name" value="HssS/ArlS-like"/>
</dbReference>
<dbReference type="GO" id="GO:0005886">
    <property type="term" value="C:plasma membrane"/>
    <property type="evidence" value="ECO:0007669"/>
    <property type="project" value="UniProtKB-SubCell"/>
</dbReference>
<dbReference type="CDD" id="cd18773">
    <property type="entry name" value="PDC1_HK_sensor"/>
    <property type="match status" value="1"/>
</dbReference>
<evidence type="ECO:0000256" key="6">
    <source>
        <dbReference type="ARBA" id="ARBA00022679"/>
    </source>
</evidence>
<dbReference type="InterPro" id="IPR004358">
    <property type="entry name" value="Sig_transdc_His_kin-like_C"/>
</dbReference>
<dbReference type="Gene3D" id="3.30.565.10">
    <property type="entry name" value="Histidine kinase-like ATPase, C-terminal domain"/>
    <property type="match status" value="1"/>
</dbReference>
<organism evidence="17 18">
    <name type="scientific">Arcobacter defluvii</name>
    <dbReference type="NCBI Taxonomy" id="873191"/>
    <lineage>
        <taxon>Bacteria</taxon>
        <taxon>Pseudomonadati</taxon>
        <taxon>Campylobacterota</taxon>
        <taxon>Epsilonproteobacteria</taxon>
        <taxon>Campylobacterales</taxon>
        <taxon>Arcobacteraceae</taxon>
        <taxon>Arcobacter</taxon>
    </lineage>
</organism>
<dbReference type="SUPFAM" id="SSF55874">
    <property type="entry name" value="ATPase domain of HSP90 chaperone/DNA topoisomerase II/histidine kinase"/>
    <property type="match status" value="1"/>
</dbReference>
<dbReference type="InterPro" id="IPR003660">
    <property type="entry name" value="HAMP_dom"/>
</dbReference>
<dbReference type="CDD" id="cd18774">
    <property type="entry name" value="PDC2_HK_sensor"/>
    <property type="match status" value="1"/>
</dbReference>
<gene>
    <name evidence="17" type="ORF">ADFLV_2154</name>
</gene>
<evidence type="ECO:0000256" key="10">
    <source>
        <dbReference type="ARBA" id="ARBA00022840"/>
    </source>
</evidence>
<dbReference type="InterPro" id="IPR003594">
    <property type="entry name" value="HATPase_dom"/>
</dbReference>
<dbReference type="PANTHER" id="PTHR45528:SF1">
    <property type="entry name" value="SENSOR HISTIDINE KINASE CPXA"/>
    <property type="match status" value="1"/>
</dbReference>
<feature type="transmembrane region" description="Helical" evidence="14">
    <location>
        <begin position="12"/>
        <end position="36"/>
    </location>
</feature>
<evidence type="ECO:0000256" key="11">
    <source>
        <dbReference type="ARBA" id="ARBA00022989"/>
    </source>
</evidence>
<dbReference type="InterPro" id="IPR003661">
    <property type="entry name" value="HisK_dim/P_dom"/>
</dbReference>
<keyword evidence="9 17" id="KW-0418">Kinase</keyword>
<evidence type="ECO:0000313" key="17">
    <source>
        <dbReference type="EMBL" id="QKF78164.1"/>
    </source>
</evidence>
<keyword evidence="13 14" id="KW-0472">Membrane</keyword>
<dbReference type="SMART" id="SM00387">
    <property type="entry name" value="HATPase_c"/>
    <property type="match status" value="1"/>
</dbReference>
<dbReference type="GO" id="GO:0000155">
    <property type="term" value="F:phosphorelay sensor kinase activity"/>
    <property type="evidence" value="ECO:0007669"/>
    <property type="project" value="InterPro"/>
</dbReference>
<comment type="subcellular location">
    <subcellularLocation>
        <location evidence="2">Cell membrane</location>
        <topology evidence="2">Multi-pass membrane protein</topology>
    </subcellularLocation>
</comment>
<reference evidence="17 18" key="1">
    <citation type="submission" date="2020-05" db="EMBL/GenBank/DDBJ databases">
        <title>Complete genome sequencing of Campylobacter and Arcobacter type strains.</title>
        <authorList>
            <person name="Miller W.G."/>
            <person name="Yee E."/>
        </authorList>
    </citation>
    <scope>NUCLEOTIDE SEQUENCE [LARGE SCALE GENOMIC DNA]</scope>
    <source>
        <strain evidence="17 18">LMG 25694</strain>
    </source>
</reference>
<name>A0AAE7BHU7_9BACT</name>
<keyword evidence="11 14" id="KW-1133">Transmembrane helix</keyword>
<keyword evidence="4" id="KW-1003">Cell membrane</keyword>
<evidence type="ECO:0000256" key="9">
    <source>
        <dbReference type="ARBA" id="ARBA00022777"/>
    </source>
</evidence>
<evidence type="ECO:0000256" key="14">
    <source>
        <dbReference type="SAM" id="Phobius"/>
    </source>
</evidence>
<dbReference type="CDD" id="cd00082">
    <property type="entry name" value="HisKA"/>
    <property type="match status" value="1"/>
</dbReference>
<dbReference type="SUPFAM" id="SSF47384">
    <property type="entry name" value="Homodimeric domain of signal transducing histidine kinase"/>
    <property type="match status" value="1"/>
</dbReference>
<keyword evidence="18" id="KW-1185">Reference proteome</keyword>
<dbReference type="PRINTS" id="PR00344">
    <property type="entry name" value="BCTRLSENSOR"/>
</dbReference>
<evidence type="ECO:0000256" key="13">
    <source>
        <dbReference type="ARBA" id="ARBA00023136"/>
    </source>
</evidence>
<evidence type="ECO:0000256" key="4">
    <source>
        <dbReference type="ARBA" id="ARBA00022475"/>
    </source>
</evidence>
<dbReference type="InterPro" id="IPR005467">
    <property type="entry name" value="His_kinase_dom"/>
</dbReference>
<feature type="transmembrane region" description="Helical" evidence="14">
    <location>
        <begin position="270"/>
        <end position="293"/>
    </location>
</feature>
<dbReference type="KEGG" id="adz:ADFLV_2154"/>
<dbReference type="Gene3D" id="6.10.340.10">
    <property type="match status" value="1"/>
</dbReference>
<dbReference type="PROSITE" id="PS50885">
    <property type="entry name" value="HAMP"/>
    <property type="match status" value="1"/>
</dbReference>
<protein>
    <recommendedName>
        <fullName evidence="3">histidine kinase</fullName>
        <ecNumber evidence="3">2.7.13.3</ecNumber>
    </recommendedName>
</protein>
<dbReference type="PANTHER" id="PTHR45528">
    <property type="entry name" value="SENSOR HISTIDINE KINASE CPXA"/>
    <property type="match status" value="1"/>
</dbReference>
<evidence type="ECO:0000313" key="18">
    <source>
        <dbReference type="Proteomes" id="UP000503313"/>
    </source>
</evidence>
<feature type="domain" description="HAMP" evidence="16">
    <location>
        <begin position="297"/>
        <end position="349"/>
    </location>
</feature>
<keyword evidence="6" id="KW-0808">Transferase</keyword>
<evidence type="ECO:0000256" key="5">
    <source>
        <dbReference type="ARBA" id="ARBA00022553"/>
    </source>
</evidence>
<dbReference type="Pfam" id="PF02518">
    <property type="entry name" value="HATPase_c"/>
    <property type="match status" value="1"/>
</dbReference>
<dbReference type="InterPro" id="IPR036097">
    <property type="entry name" value="HisK_dim/P_sf"/>
</dbReference>
<proteinExistence type="predicted"/>
<dbReference type="GO" id="GO:0005524">
    <property type="term" value="F:ATP binding"/>
    <property type="evidence" value="ECO:0007669"/>
    <property type="project" value="UniProtKB-KW"/>
</dbReference>
<dbReference type="EC" id="2.7.13.3" evidence="3"/>
<evidence type="ECO:0000259" key="16">
    <source>
        <dbReference type="PROSITE" id="PS50885"/>
    </source>
</evidence>
<comment type="catalytic activity">
    <reaction evidence="1">
        <text>ATP + protein L-histidine = ADP + protein N-phospho-L-histidine.</text>
        <dbReference type="EC" id="2.7.13.3"/>
    </reaction>
</comment>
<keyword evidence="5" id="KW-0597">Phosphoprotein</keyword>